<gene>
    <name evidence="1" type="ORF">H9647_04040</name>
</gene>
<keyword evidence="1" id="KW-0969">Cilium</keyword>
<dbReference type="InterPro" id="IPR013367">
    <property type="entry name" value="Flagellar_put"/>
</dbReference>
<sequence>MSGGSVRVGQLYTSTVNSPITRDTNKSVSEETISFNKLFHDECIKLSNHASKRLEQRGIELGKDHLEKIAEAVDKAAAKGSKETLVLMEDTAFIVNVKNRTIVTAVNGPSLSEGVFTQIDSAIIIP</sequence>
<dbReference type="EMBL" id="JACSQL010000001">
    <property type="protein sequence ID" value="MBD7967223.1"/>
    <property type="molecule type" value="Genomic_DNA"/>
</dbReference>
<protein>
    <submittedName>
        <fullName evidence="1">Flagellar biosynthesis protein</fullName>
    </submittedName>
</protein>
<dbReference type="RefSeq" id="WP_191798383.1">
    <property type="nucleotide sequence ID" value="NZ_JACSQL010000001.1"/>
</dbReference>
<organism evidence="1 2">
    <name type="scientific">Paenibacillus gallinarum</name>
    <dbReference type="NCBI Taxonomy" id="2762232"/>
    <lineage>
        <taxon>Bacteria</taxon>
        <taxon>Bacillati</taxon>
        <taxon>Bacillota</taxon>
        <taxon>Bacilli</taxon>
        <taxon>Bacillales</taxon>
        <taxon>Paenibacillaceae</taxon>
        <taxon>Paenibacillus</taxon>
    </lineage>
</organism>
<reference evidence="1 2" key="1">
    <citation type="submission" date="2020-08" db="EMBL/GenBank/DDBJ databases">
        <title>A Genomic Blueprint of the Chicken Gut Microbiome.</title>
        <authorList>
            <person name="Gilroy R."/>
            <person name="Ravi A."/>
            <person name="Getino M."/>
            <person name="Pursley I."/>
            <person name="Horton D.L."/>
            <person name="Alikhan N.-F."/>
            <person name="Baker D."/>
            <person name="Gharbi K."/>
            <person name="Hall N."/>
            <person name="Watson M."/>
            <person name="Adriaenssens E.M."/>
            <person name="Foster-Nyarko E."/>
            <person name="Jarju S."/>
            <person name="Secka A."/>
            <person name="Antonio M."/>
            <person name="Oren A."/>
            <person name="Chaudhuri R."/>
            <person name="La Ragione R.M."/>
            <person name="Hildebrand F."/>
            <person name="Pallen M.J."/>
        </authorList>
    </citation>
    <scope>NUCLEOTIDE SEQUENCE [LARGE SCALE GENOMIC DNA]</scope>
    <source>
        <strain evidence="1 2">Sa2BVA9</strain>
    </source>
</reference>
<evidence type="ECO:0000313" key="2">
    <source>
        <dbReference type="Proteomes" id="UP000608071"/>
    </source>
</evidence>
<dbReference type="Pfam" id="PF12611">
    <property type="entry name" value="Flagellar_put"/>
    <property type="match status" value="1"/>
</dbReference>
<keyword evidence="1" id="KW-0966">Cell projection</keyword>
<accession>A0ABR8SUR5</accession>
<keyword evidence="1" id="KW-0282">Flagellum</keyword>
<name>A0ABR8SUR5_9BACL</name>
<proteinExistence type="predicted"/>
<keyword evidence="2" id="KW-1185">Reference proteome</keyword>
<dbReference type="Proteomes" id="UP000608071">
    <property type="component" value="Unassembled WGS sequence"/>
</dbReference>
<dbReference type="NCBIfam" id="TIGR02530">
    <property type="entry name" value="flg_new"/>
    <property type="match status" value="1"/>
</dbReference>
<evidence type="ECO:0000313" key="1">
    <source>
        <dbReference type="EMBL" id="MBD7967223.1"/>
    </source>
</evidence>
<comment type="caution">
    <text evidence="1">The sequence shown here is derived from an EMBL/GenBank/DDBJ whole genome shotgun (WGS) entry which is preliminary data.</text>
</comment>